<feature type="domain" description="WRKY19-like zinc finger" evidence="2">
    <location>
        <begin position="286"/>
        <end position="310"/>
    </location>
</feature>
<feature type="region of interest" description="Disordered" evidence="1">
    <location>
        <begin position="593"/>
        <end position="613"/>
    </location>
</feature>
<dbReference type="PANTHER" id="PTHR31827">
    <property type="entry name" value="EMB|CAB89363.1"/>
    <property type="match status" value="1"/>
</dbReference>
<feature type="domain" description="WRKY19-like zinc finger" evidence="2">
    <location>
        <begin position="439"/>
        <end position="463"/>
    </location>
</feature>
<organism evidence="3 4">
    <name type="scientific">Nelumbo nucifera</name>
    <name type="common">Sacred lotus</name>
    <dbReference type="NCBI Taxonomy" id="4432"/>
    <lineage>
        <taxon>Eukaryota</taxon>
        <taxon>Viridiplantae</taxon>
        <taxon>Streptophyta</taxon>
        <taxon>Embryophyta</taxon>
        <taxon>Tracheophyta</taxon>
        <taxon>Spermatophyta</taxon>
        <taxon>Magnoliopsida</taxon>
        <taxon>Proteales</taxon>
        <taxon>Nelumbonaceae</taxon>
        <taxon>Nelumbo</taxon>
    </lineage>
</organism>
<dbReference type="InParanoid" id="A0A1U8A3Z6"/>
<evidence type="ECO:0000256" key="1">
    <source>
        <dbReference type="SAM" id="MobiDB-lite"/>
    </source>
</evidence>
<feature type="domain" description="WRKY19-like zinc finger" evidence="2">
    <location>
        <begin position="464"/>
        <end position="488"/>
    </location>
</feature>
<dbReference type="KEGG" id="nnu:104599999"/>
<dbReference type="OMA" id="TEDSQCE"/>
<name>A0A1U8A3Z6_NELNU</name>
<feature type="domain" description="WRKY19-like zinc finger" evidence="2">
    <location>
        <begin position="336"/>
        <end position="360"/>
    </location>
</feature>
<accession>A0A1U8A3Z6</accession>
<feature type="domain" description="WRKY19-like zinc finger" evidence="2">
    <location>
        <begin position="361"/>
        <end position="385"/>
    </location>
</feature>
<dbReference type="PANTHER" id="PTHR31827:SF1">
    <property type="entry name" value="EMB|CAB89363.1"/>
    <property type="match status" value="1"/>
</dbReference>
<dbReference type="AlphaFoldDB" id="A0A1U8A3Z6"/>
<evidence type="ECO:0000259" key="2">
    <source>
        <dbReference type="Pfam" id="PF24906"/>
    </source>
</evidence>
<dbReference type="FunCoup" id="A0A1U8A3Z6">
    <property type="interactions" value="482"/>
</dbReference>
<dbReference type="Pfam" id="PF24906">
    <property type="entry name" value="Zf_WRKY19"/>
    <property type="match status" value="7"/>
</dbReference>
<sequence length="641" mass="66504">MMDLNVTNFLFPGNGETSKNDNFSDTALCLDFLGYGTKKISRSRDSGNNHCNLSAQVAPDDGCGLVLGLGPTPSYYCDDYHRYGSDKNTGSANILGEKLSSDGDSGILKLGLPQGTGDALSSDENLFADQGNVNGSFHRSQMSAEENRISIPIVDEGSTSAKKSGGYMPSLLLAPRQYTGNFLMETQSLLELGTRSHPPPAPVQLSPEPSVITDSTGRRSEPVTSLTSSEHRTHHPKKCKFDGCSKGARGASGLCIAHGGGQRCHKPGCNKGAESKTAYCKAHGGGRRCQHLGCTKSAEGKTDFCIAHGGGRRCGQPGCTKAARGKSGRCIKHGGGKRCKAEGCTRSAEGQAGLCISHGGGRRCQYSGCTKGAQGSTMYCKAHGGGKRCIFAGCTKGAEGSTPLCKGHGGGKRCLFQGGGICPKSVHGGTDYCVAHGGGKRCAVPSCTKSARGRTDCCVRHGGGKRCKFENCGKSAQGSTDFCKAHGGGKRCTWRQGTCEKFARGKSGLCAAHSSMVQDRDTSKGGMIGPGLFRGLVSVSTVGSSMDNGYSSSAVSAISDCIDSPENPAKRQHLLPPQVLVPLSMKFSSSSGILGAEREEGRSNQGGGARSLDFMVPEGRVHGGGLLSLLGGSLKNAIDGI</sequence>
<feature type="domain" description="WRKY19-like zinc finger" evidence="2">
    <location>
        <begin position="311"/>
        <end position="335"/>
    </location>
</feature>
<feature type="region of interest" description="Disordered" evidence="1">
    <location>
        <begin position="194"/>
        <end position="234"/>
    </location>
</feature>
<protein>
    <submittedName>
        <fullName evidence="4">Uncharacterized protein LOC104599999</fullName>
    </submittedName>
</protein>
<gene>
    <name evidence="4" type="primary">LOC104599999</name>
</gene>
<feature type="domain" description="WRKY19-like zinc finger" evidence="2">
    <location>
        <begin position="237"/>
        <end position="260"/>
    </location>
</feature>
<dbReference type="STRING" id="4432.A0A1U8A3Z6"/>
<proteinExistence type="predicted"/>
<keyword evidence="3" id="KW-1185">Reference proteome</keyword>
<dbReference type="GeneID" id="104599999"/>
<dbReference type="RefSeq" id="XP_010261088.1">
    <property type="nucleotide sequence ID" value="XM_010262786.2"/>
</dbReference>
<evidence type="ECO:0000313" key="3">
    <source>
        <dbReference type="Proteomes" id="UP000189703"/>
    </source>
</evidence>
<reference evidence="4" key="1">
    <citation type="submission" date="2025-08" db="UniProtKB">
        <authorList>
            <consortium name="RefSeq"/>
        </authorList>
    </citation>
    <scope>IDENTIFICATION</scope>
</reference>
<dbReference type="InterPro" id="IPR056866">
    <property type="entry name" value="Znf_WRKY19"/>
</dbReference>
<dbReference type="Proteomes" id="UP000189703">
    <property type="component" value="Unplaced"/>
</dbReference>
<dbReference type="OrthoDB" id="77038at2759"/>
<dbReference type="eggNOG" id="ENOG502QUSN">
    <property type="taxonomic scope" value="Eukaryota"/>
</dbReference>
<evidence type="ECO:0000313" key="4">
    <source>
        <dbReference type="RefSeq" id="XP_010261088.1"/>
    </source>
</evidence>